<keyword evidence="3" id="KW-0479">Metal-binding</keyword>
<sequence>MTLDPVQFTRALVDIESITYNEGAAASYLAEFLLKRHWSVEKMPVEQHAESGSASERFNVFASVSGKTPEIVFSTHIDTVPPFIPSSEDDEFIYGRGACDAKGIIAAQLAAAERLHDLGIPAGLLFVVGEERDSAGARVANQNPRGSRFLINGEPTDNRIALASKGALRAIVRAAGKMAHSAYPELGDSATHKLVEALHRILALPLPATHDVGPSTLNIGTISGGHAPNVIADSAEAQILIRLVGPSEETRSSIEDAVEGLATVEWPLEIPFMRMRHFEGLPSMIAAFTTDIPWLSGWGEPLLLGPGSIHVAHTPHERLSKRELFEAIDLYVEVAKRLVNGG</sequence>
<proteinExistence type="inferred from homology"/>
<dbReference type="AlphaFoldDB" id="A0A372IJZ2"/>
<gene>
    <name evidence="7" type="ORF">D0Y96_16150</name>
</gene>
<dbReference type="PANTHER" id="PTHR43808:SF8">
    <property type="entry name" value="PEPTIDASE M20 DIMERISATION DOMAIN-CONTAINING PROTEIN"/>
    <property type="match status" value="1"/>
</dbReference>
<dbReference type="Gene3D" id="3.30.70.360">
    <property type="match status" value="1"/>
</dbReference>
<comment type="similarity">
    <text evidence="2">Belongs to the peptidase M20A family.</text>
</comment>
<feature type="domain" description="Peptidase M20 dimerisation" evidence="6">
    <location>
        <begin position="163"/>
        <end position="262"/>
    </location>
</feature>
<evidence type="ECO:0000259" key="6">
    <source>
        <dbReference type="Pfam" id="PF07687"/>
    </source>
</evidence>
<dbReference type="RefSeq" id="WP_117301992.1">
    <property type="nucleotide sequence ID" value="NZ_QVQT02000006.1"/>
</dbReference>
<comment type="cofactor">
    <cofactor evidence="1">
        <name>Zn(2+)</name>
        <dbReference type="ChEBI" id="CHEBI:29105"/>
    </cofactor>
</comment>
<dbReference type="GO" id="GO:0046872">
    <property type="term" value="F:metal ion binding"/>
    <property type="evidence" value="ECO:0007669"/>
    <property type="project" value="UniProtKB-KW"/>
</dbReference>
<dbReference type="Pfam" id="PF07687">
    <property type="entry name" value="M20_dimer"/>
    <property type="match status" value="1"/>
</dbReference>
<keyword evidence="5" id="KW-0862">Zinc</keyword>
<evidence type="ECO:0000313" key="8">
    <source>
        <dbReference type="Proteomes" id="UP000264702"/>
    </source>
</evidence>
<dbReference type="InterPro" id="IPR011650">
    <property type="entry name" value="Peptidase_M20_dimer"/>
</dbReference>
<keyword evidence="8" id="KW-1185">Reference proteome</keyword>
<dbReference type="Pfam" id="PF01546">
    <property type="entry name" value="Peptidase_M20"/>
    <property type="match status" value="1"/>
</dbReference>
<dbReference type="SUPFAM" id="SSF53187">
    <property type="entry name" value="Zn-dependent exopeptidases"/>
    <property type="match status" value="1"/>
</dbReference>
<evidence type="ECO:0000256" key="2">
    <source>
        <dbReference type="ARBA" id="ARBA00006247"/>
    </source>
</evidence>
<dbReference type="SUPFAM" id="SSF55031">
    <property type="entry name" value="Bacterial exopeptidase dimerisation domain"/>
    <property type="match status" value="1"/>
</dbReference>
<dbReference type="InterPro" id="IPR050072">
    <property type="entry name" value="Peptidase_M20A"/>
</dbReference>
<dbReference type="GO" id="GO:0016787">
    <property type="term" value="F:hydrolase activity"/>
    <property type="evidence" value="ECO:0007669"/>
    <property type="project" value="UniProtKB-KW"/>
</dbReference>
<dbReference type="Gene3D" id="3.40.630.10">
    <property type="entry name" value="Zn peptidases"/>
    <property type="match status" value="1"/>
</dbReference>
<dbReference type="OrthoDB" id="9776600at2"/>
<comment type="caution">
    <text evidence="7">The sequence shown here is derived from an EMBL/GenBank/DDBJ whole genome shotgun (WGS) entry which is preliminary data.</text>
</comment>
<dbReference type="EMBL" id="QVQT01000006">
    <property type="protein sequence ID" value="RFU15227.1"/>
    <property type="molecule type" value="Genomic_DNA"/>
</dbReference>
<evidence type="ECO:0000256" key="3">
    <source>
        <dbReference type="ARBA" id="ARBA00022723"/>
    </source>
</evidence>
<dbReference type="Proteomes" id="UP000264702">
    <property type="component" value="Unassembled WGS sequence"/>
</dbReference>
<organism evidence="7 8">
    <name type="scientific">Paracidobacterium acidisoli</name>
    <dbReference type="NCBI Taxonomy" id="2303751"/>
    <lineage>
        <taxon>Bacteria</taxon>
        <taxon>Pseudomonadati</taxon>
        <taxon>Acidobacteriota</taxon>
        <taxon>Terriglobia</taxon>
        <taxon>Terriglobales</taxon>
        <taxon>Acidobacteriaceae</taxon>
        <taxon>Paracidobacterium</taxon>
    </lineage>
</organism>
<dbReference type="InterPro" id="IPR002933">
    <property type="entry name" value="Peptidase_M20"/>
</dbReference>
<accession>A0A372IJZ2</accession>
<evidence type="ECO:0000256" key="4">
    <source>
        <dbReference type="ARBA" id="ARBA00022801"/>
    </source>
</evidence>
<keyword evidence="4 7" id="KW-0378">Hydrolase</keyword>
<reference evidence="7 8" key="1">
    <citation type="submission" date="2018-08" db="EMBL/GenBank/DDBJ databases">
        <title>Acidipila sp. 4G-K13, an acidobacterium isolated from forest soil.</title>
        <authorList>
            <person name="Gao Z.-H."/>
            <person name="Qiu L.-H."/>
        </authorList>
    </citation>
    <scope>NUCLEOTIDE SEQUENCE [LARGE SCALE GENOMIC DNA]</scope>
    <source>
        <strain evidence="7 8">4G-K13</strain>
    </source>
</reference>
<dbReference type="PANTHER" id="PTHR43808">
    <property type="entry name" value="ACETYLORNITHINE DEACETYLASE"/>
    <property type="match status" value="1"/>
</dbReference>
<name>A0A372IJZ2_9BACT</name>
<evidence type="ECO:0000256" key="5">
    <source>
        <dbReference type="ARBA" id="ARBA00022833"/>
    </source>
</evidence>
<evidence type="ECO:0000256" key="1">
    <source>
        <dbReference type="ARBA" id="ARBA00001947"/>
    </source>
</evidence>
<evidence type="ECO:0000313" key="7">
    <source>
        <dbReference type="EMBL" id="RFU15227.1"/>
    </source>
</evidence>
<protein>
    <submittedName>
        <fullName evidence="7">M20/M25/M40 family metallo-hydrolase</fullName>
    </submittedName>
</protein>
<dbReference type="InterPro" id="IPR036264">
    <property type="entry name" value="Bact_exopeptidase_dim_dom"/>
</dbReference>